<dbReference type="Gene3D" id="3.40.50.2000">
    <property type="entry name" value="Glycogen Phosphorylase B"/>
    <property type="match status" value="2"/>
</dbReference>
<dbReference type="InterPro" id="IPR050194">
    <property type="entry name" value="Glycosyltransferase_grp1"/>
</dbReference>
<dbReference type="Proteomes" id="UP000279089">
    <property type="component" value="Unassembled WGS sequence"/>
</dbReference>
<keyword evidence="4" id="KW-1185">Reference proteome</keyword>
<dbReference type="CDD" id="cd03801">
    <property type="entry name" value="GT4_PimA-like"/>
    <property type="match status" value="1"/>
</dbReference>
<dbReference type="PANTHER" id="PTHR45947:SF3">
    <property type="entry name" value="SULFOQUINOVOSYL TRANSFERASE SQD2"/>
    <property type="match status" value="1"/>
</dbReference>
<evidence type="ECO:0000259" key="1">
    <source>
        <dbReference type="Pfam" id="PF00534"/>
    </source>
</evidence>
<dbReference type="AlphaFoldDB" id="A0A3N4M9S9"/>
<dbReference type="GO" id="GO:0016757">
    <property type="term" value="F:glycosyltransferase activity"/>
    <property type="evidence" value="ECO:0007669"/>
    <property type="project" value="InterPro"/>
</dbReference>
<dbReference type="PANTHER" id="PTHR45947">
    <property type="entry name" value="SULFOQUINOVOSYL TRANSFERASE SQD2"/>
    <property type="match status" value="1"/>
</dbReference>
<dbReference type="RefSeq" id="WP_120517188.1">
    <property type="nucleotide sequence ID" value="NZ_QXZY01000008.1"/>
</dbReference>
<dbReference type="OrthoDB" id="9811239at2"/>
<reference evidence="4" key="1">
    <citation type="submission" date="2018-11" db="EMBL/GenBank/DDBJ databases">
        <title>Chitinophaga lutea sp.nov., isolate from arsenic contaminated soil.</title>
        <authorList>
            <person name="Zong Y."/>
        </authorList>
    </citation>
    <scope>NUCLEOTIDE SEQUENCE [LARGE SCALE GENOMIC DNA]</scope>
    <source>
        <strain evidence="4">YLT18</strain>
    </source>
</reference>
<evidence type="ECO:0000259" key="2">
    <source>
        <dbReference type="Pfam" id="PF13439"/>
    </source>
</evidence>
<gene>
    <name evidence="3" type="ORF">EG028_14405</name>
</gene>
<feature type="domain" description="Glycosyltransferase subfamily 4-like N-terminal" evidence="2">
    <location>
        <begin position="20"/>
        <end position="189"/>
    </location>
</feature>
<evidence type="ECO:0000313" key="3">
    <source>
        <dbReference type="EMBL" id="RPD40494.1"/>
    </source>
</evidence>
<organism evidence="3 4">
    <name type="scientific">Chitinophaga barathri</name>
    <dbReference type="NCBI Taxonomy" id="1647451"/>
    <lineage>
        <taxon>Bacteria</taxon>
        <taxon>Pseudomonadati</taxon>
        <taxon>Bacteroidota</taxon>
        <taxon>Chitinophagia</taxon>
        <taxon>Chitinophagales</taxon>
        <taxon>Chitinophagaceae</taxon>
        <taxon>Chitinophaga</taxon>
    </lineage>
</organism>
<name>A0A3N4M9S9_9BACT</name>
<dbReference type="InterPro" id="IPR001296">
    <property type="entry name" value="Glyco_trans_1"/>
</dbReference>
<protein>
    <submittedName>
        <fullName evidence="3">Glycosyltransferase family 1 protein</fullName>
    </submittedName>
</protein>
<sequence length="392" mass="44976">MTGIKKMKLVFFTHYTELYGANKSLINLIEGLIKEQKTDVVLVVPALGKITDFAKLNNISCLLLPFYNEIQYNTRKGITSFFKNTLKFFYNWYLVLKHSRKLDGADIIHSNSSATFIGAYFAQWKKIPHVWHIREYGWEDYKFTYNFGYGYFQHWLNKSTAIIGISNSIYAARISTSPVKLKAVIYNGVIFSKDIPVNELPNKTTEAPPPKMIFAIIGLICEGKNQMEALRAFQLVHLTNKKTELWIIGDGEAKYIKSLKEFINKNHLQDYIKFTGYLDNIKSIYDSIHCLVMCSANEAFGRVTVEAMVNNVPVIGYNNAGTSEIIRDNDNGLLYSNGYTELSEKMKLLLKDNDLSLKIKHNARTEVPEKYTIEKYSAGIYNIYMEVLFSSH</sequence>
<dbReference type="Pfam" id="PF00534">
    <property type="entry name" value="Glycos_transf_1"/>
    <property type="match status" value="1"/>
</dbReference>
<comment type="caution">
    <text evidence="3">The sequence shown here is derived from an EMBL/GenBank/DDBJ whole genome shotgun (WGS) entry which is preliminary data.</text>
</comment>
<keyword evidence="3" id="KW-0808">Transferase</keyword>
<accession>A0A3N4M9S9</accession>
<evidence type="ECO:0000313" key="4">
    <source>
        <dbReference type="Proteomes" id="UP000279089"/>
    </source>
</evidence>
<feature type="domain" description="Glycosyl transferase family 1" evidence="1">
    <location>
        <begin position="208"/>
        <end position="365"/>
    </location>
</feature>
<dbReference type="SUPFAM" id="SSF53756">
    <property type="entry name" value="UDP-Glycosyltransferase/glycogen phosphorylase"/>
    <property type="match status" value="1"/>
</dbReference>
<proteinExistence type="predicted"/>
<dbReference type="Pfam" id="PF13439">
    <property type="entry name" value="Glyco_transf_4"/>
    <property type="match status" value="1"/>
</dbReference>
<dbReference type="EMBL" id="RMBX01000007">
    <property type="protein sequence ID" value="RPD40494.1"/>
    <property type="molecule type" value="Genomic_DNA"/>
</dbReference>
<dbReference type="InterPro" id="IPR028098">
    <property type="entry name" value="Glyco_trans_4-like_N"/>
</dbReference>